<dbReference type="Pfam" id="PF03466">
    <property type="entry name" value="LysR_substrate"/>
    <property type="match status" value="1"/>
</dbReference>
<accession>A0A1E7Z6B7</accession>
<dbReference type="STRING" id="1656094.BFC18_20285"/>
<dbReference type="Pfam" id="PF00126">
    <property type="entry name" value="HTH_1"/>
    <property type="match status" value="1"/>
</dbReference>
<dbReference type="InterPro" id="IPR058163">
    <property type="entry name" value="LysR-type_TF_proteobact-type"/>
</dbReference>
<gene>
    <name evidence="6" type="ORF">BFC18_20285</name>
</gene>
<dbReference type="SUPFAM" id="SSF46785">
    <property type="entry name" value="Winged helix' DNA-binding domain"/>
    <property type="match status" value="1"/>
</dbReference>
<dbReference type="PROSITE" id="PS50931">
    <property type="entry name" value="HTH_LYSR"/>
    <property type="match status" value="1"/>
</dbReference>
<dbReference type="AlphaFoldDB" id="A0A1E7Z6B7"/>
<evidence type="ECO:0000256" key="1">
    <source>
        <dbReference type="ARBA" id="ARBA00009437"/>
    </source>
</evidence>
<proteinExistence type="inferred from homology"/>
<dbReference type="RefSeq" id="WP_070127243.1">
    <property type="nucleotide sequence ID" value="NZ_MDHN01000041.1"/>
</dbReference>
<dbReference type="EMBL" id="MDHN01000041">
    <property type="protein sequence ID" value="OFC69076.1"/>
    <property type="molecule type" value="Genomic_DNA"/>
</dbReference>
<reference evidence="6 7" key="1">
    <citation type="submission" date="2016-08" db="EMBL/GenBank/DDBJ databases">
        <authorList>
            <person name="Seilhamer J.J."/>
        </authorList>
    </citation>
    <scope>NUCLEOTIDE SEQUENCE [LARGE SCALE GENOMIC DNA]</scope>
    <source>
        <strain evidence="6 7">KCTC 42603</strain>
    </source>
</reference>
<dbReference type="GO" id="GO:0006351">
    <property type="term" value="P:DNA-templated transcription"/>
    <property type="evidence" value="ECO:0007669"/>
    <property type="project" value="TreeGrafter"/>
</dbReference>
<dbReference type="Gene3D" id="1.10.10.10">
    <property type="entry name" value="Winged helix-like DNA-binding domain superfamily/Winged helix DNA-binding domain"/>
    <property type="match status" value="1"/>
</dbReference>
<dbReference type="Gene3D" id="3.40.190.290">
    <property type="match status" value="1"/>
</dbReference>
<dbReference type="PRINTS" id="PR00039">
    <property type="entry name" value="HTHLYSR"/>
</dbReference>
<dbReference type="Proteomes" id="UP000175691">
    <property type="component" value="Unassembled WGS sequence"/>
</dbReference>
<dbReference type="CDD" id="cd08474">
    <property type="entry name" value="PBP2_CrgA_like_5"/>
    <property type="match status" value="1"/>
</dbReference>
<dbReference type="FunFam" id="3.40.190.290:FF:000012">
    <property type="entry name" value="Transcriptional regulator, LysR family"/>
    <property type="match status" value="1"/>
</dbReference>
<dbReference type="OrthoDB" id="9786526at2"/>
<name>A0A1E7Z6B7_9ALTE</name>
<dbReference type="InterPro" id="IPR036388">
    <property type="entry name" value="WH-like_DNA-bd_sf"/>
</dbReference>
<keyword evidence="2" id="KW-0805">Transcription regulation</keyword>
<comment type="similarity">
    <text evidence="1">Belongs to the LysR transcriptional regulatory family.</text>
</comment>
<evidence type="ECO:0000256" key="2">
    <source>
        <dbReference type="ARBA" id="ARBA00023015"/>
    </source>
</evidence>
<keyword evidence="4" id="KW-0804">Transcription</keyword>
<evidence type="ECO:0000259" key="5">
    <source>
        <dbReference type="PROSITE" id="PS50931"/>
    </source>
</evidence>
<dbReference type="InterPro" id="IPR036390">
    <property type="entry name" value="WH_DNA-bd_sf"/>
</dbReference>
<dbReference type="SUPFAM" id="SSF53850">
    <property type="entry name" value="Periplasmic binding protein-like II"/>
    <property type="match status" value="1"/>
</dbReference>
<dbReference type="InterPro" id="IPR005119">
    <property type="entry name" value="LysR_subst-bd"/>
</dbReference>
<dbReference type="PANTHER" id="PTHR30537">
    <property type="entry name" value="HTH-TYPE TRANSCRIPTIONAL REGULATOR"/>
    <property type="match status" value="1"/>
</dbReference>
<organism evidence="6 7">
    <name type="scientific">Alteromonas confluentis</name>
    <dbReference type="NCBI Taxonomy" id="1656094"/>
    <lineage>
        <taxon>Bacteria</taxon>
        <taxon>Pseudomonadati</taxon>
        <taxon>Pseudomonadota</taxon>
        <taxon>Gammaproteobacteria</taxon>
        <taxon>Alteromonadales</taxon>
        <taxon>Alteromonadaceae</taxon>
        <taxon>Alteromonas/Salinimonas group</taxon>
        <taxon>Alteromonas</taxon>
    </lineage>
</organism>
<keyword evidence="7" id="KW-1185">Reference proteome</keyword>
<keyword evidence="3" id="KW-0238">DNA-binding</keyword>
<feature type="domain" description="HTH lysR-type" evidence="5">
    <location>
        <begin position="3"/>
        <end position="60"/>
    </location>
</feature>
<dbReference type="GO" id="GO:0003700">
    <property type="term" value="F:DNA-binding transcription factor activity"/>
    <property type="evidence" value="ECO:0007669"/>
    <property type="project" value="InterPro"/>
</dbReference>
<dbReference type="InterPro" id="IPR000847">
    <property type="entry name" value="LysR_HTH_N"/>
</dbReference>
<dbReference type="FunFam" id="1.10.10.10:FF:000001">
    <property type="entry name" value="LysR family transcriptional regulator"/>
    <property type="match status" value="1"/>
</dbReference>
<evidence type="ECO:0000256" key="4">
    <source>
        <dbReference type="ARBA" id="ARBA00023163"/>
    </source>
</evidence>
<evidence type="ECO:0000313" key="7">
    <source>
        <dbReference type="Proteomes" id="UP000175691"/>
    </source>
</evidence>
<comment type="caution">
    <text evidence="6">The sequence shown here is derived from an EMBL/GenBank/DDBJ whole genome shotgun (WGS) entry which is preliminary data.</text>
</comment>
<evidence type="ECO:0000313" key="6">
    <source>
        <dbReference type="EMBL" id="OFC69076.1"/>
    </source>
</evidence>
<dbReference type="PANTHER" id="PTHR30537:SF1">
    <property type="entry name" value="HTH-TYPE TRANSCRIPTIONAL REGULATOR PGRR"/>
    <property type="match status" value="1"/>
</dbReference>
<sequence>MKTKLNDLIAFIAVAEEESFTRAAARLSVSQSALSHTIKGLEERLGLRLLTRTTRSVSLTEIGRKLYDSVAPRLTEIESELDSLNALKDSPAGTIRISTAEHAARAFVWPKIVAFMREYPDINIEMTIDYSLTDIVAAKYDGGVRLGESVEKDMIAVSISPTMRMAVVATPAYFEKFGKPVEPRELSEHNCINLRLPTYGRLLVWDFEKDGHDVNVRVEGQFTANKSSFIRDAALQGIGLAYVPEDMVLEDIREGKLERVLEPWCDVFPGYYLYFPNRSQYSPAFSLFVEAMRQPLSGEQE</sequence>
<protein>
    <submittedName>
        <fullName evidence="6">LysR family transcriptional regulator</fullName>
    </submittedName>
</protein>
<evidence type="ECO:0000256" key="3">
    <source>
        <dbReference type="ARBA" id="ARBA00023125"/>
    </source>
</evidence>
<dbReference type="GO" id="GO:0043565">
    <property type="term" value="F:sequence-specific DNA binding"/>
    <property type="evidence" value="ECO:0007669"/>
    <property type="project" value="TreeGrafter"/>
</dbReference>